<dbReference type="GO" id="GO:0005737">
    <property type="term" value="C:cytoplasm"/>
    <property type="evidence" value="ECO:0007669"/>
    <property type="project" value="UniProtKB-SubCell"/>
</dbReference>
<keyword evidence="4 9" id="KW-0808">Transferase</keyword>
<evidence type="ECO:0000256" key="6">
    <source>
        <dbReference type="ARBA" id="ARBA00022771"/>
    </source>
</evidence>
<sequence length="682" mass="77031">DKKSVESRRDHVLQIGDKQLEIIIQPGEGERSKSRYAEQASPSHDVPSSSSPAQQEQPAAKSYGDKAKEVLTKKIFLTVSATLNTSMFTKQQREKITTICPNLKREGNLDIDGFEKLTGDFTDIEEAYSYFKGILADNNPNYDFSHSESKKGLEEANGPNTEEINDLVVVSSLYEYFSHACKDKIKQLRERFGVYIRSKDLDDGNTSICLLSDGSPASIEEAQDFFIRAYQESVRDLKQEIIPITNSGMLNDTIMNLNAKFSNLLVREEENQLLLRGPATLISAAKRFLSEGGENGQAEKNMKISSELYEYRNGIEVDASVFKLLETILSKEMEDIQEKFDTVIEKEGSSYGQKMLIVFRPKIKTCCDMSSHAAESFINAFQNAYAMLREKHIILKLSEKQKERLSMLLNGKPLEGLHVKLKKKEDKLILTGLPNHLCAAEKHIMKFLDIEDSTQTQNRTSLSSDLRHQEGESEKKYNDRQKNNLSSEGQSQTKTDEEGKDTCPICMDRIKNKEKMKKCNHEFCKTCITKALAHRPFCPVCNTVYGLMKGDQPEGTMSTSTLPSSLPGYPNCGTILITYLMKGGFQTSKHPNPGAPFDGTTRLAYLPDNEEGREILHLLRRAFDQKLIFTVGRSRTTGKENVITWNDIHHKTSKVGGPSNYGYPDPDYLQRVRLELKERGIE</sequence>
<proteinExistence type="inferred from homology"/>
<dbReference type="Pfam" id="PF13923">
    <property type="entry name" value="zf-C3HC4_2"/>
    <property type="match status" value="1"/>
</dbReference>
<dbReference type="EC" id="2.3.2.27" evidence="9"/>
<dbReference type="Gene3D" id="3.30.390.130">
    <property type="match status" value="1"/>
</dbReference>
<dbReference type="GO" id="GO:0008270">
    <property type="term" value="F:zinc ion binding"/>
    <property type="evidence" value="ECO:0007669"/>
    <property type="project" value="UniProtKB-KW"/>
</dbReference>
<comment type="pathway">
    <text evidence="2 9">Protein modification; protein ubiquitination.</text>
</comment>
<comment type="catalytic activity">
    <reaction evidence="1 9">
        <text>S-ubiquitinyl-[E2 ubiquitin-conjugating enzyme]-L-cysteine + [acceptor protein]-L-lysine = [E2 ubiquitin-conjugating enzyme]-L-cysteine + N(6)-ubiquitinyl-[acceptor protein]-L-lysine.</text>
        <dbReference type="EC" id="2.3.2.27"/>
    </reaction>
</comment>
<feature type="non-terminal residue" evidence="12">
    <location>
        <position position="682"/>
    </location>
</feature>
<dbReference type="UniPathway" id="UPA00143"/>
<dbReference type="InterPro" id="IPR001841">
    <property type="entry name" value="Znf_RING"/>
</dbReference>
<name>A0A091I7R4_CALAN</name>
<evidence type="ECO:0000256" key="8">
    <source>
        <dbReference type="PROSITE-ProRule" id="PRU00175"/>
    </source>
</evidence>
<keyword evidence="9" id="KW-0963">Cytoplasm</keyword>
<keyword evidence="5 9" id="KW-0479">Metal-binding</keyword>
<evidence type="ECO:0000256" key="10">
    <source>
        <dbReference type="SAM" id="MobiDB-lite"/>
    </source>
</evidence>
<keyword evidence="7 9" id="KW-0862">Zinc</keyword>
<evidence type="ECO:0000256" key="9">
    <source>
        <dbReference type="RuleBase" id="RU367105"/>
    </source>
</evidence>
<dbReference type="Proteomes" id="UP000054308">
    <property type="component" value="Unassembled WGS sequence"/>
</dbReference>
<evidence type="ECO:0000313" key="12">
    <source>
        <dbReference type="EMBL" id="KFP03390.1"/>
    </source>
</evidence>
<reference evidence="12 13" key="1">
    <citation type="submission" date="2014-04" db="EMBL/GenBank/DDBJ databases">
        <title>Genome evolution of avian class.</title>
        <authorList>
            <person name="Zhang G."/>
            <person name="Li C."/>
        </authorList>
    </citation>
    <scope>NUCLEOTIDE SEQUENCE [LARGE SCALE GENOMIC DNA]</scope>
    <source>
        <strain evidence="12">BGI_N300</strain>
    </source>
</reference>
<feature type="domain" description="RING-type" evidence="11">
    <location>
        <begin position="503"/>
        <end position="542"/>
    </location>
</feature>
<dbReference type="InterPro" id="IPR048409">
    <property type="entry name" value="DTX3L_KH-like"/>
</dbReference>
<dbReference type="InterPro" id="IPR039399">
    <property type="entry name" value="Deltex_C_sf"/>
</dbReference>
<feature type="region of interest" description="Disordered" evidence="10">
    <location>
        <begin position="16"/>
        <end position="64"/>
    </location>
</feature>
<dbReference type="GO" id="GO:0007219">
    <property type="term" value="P:Notch signaling pathway"/>
    <property type="evidence" value="ECO:0007669"/>
    <property type="project" value="InterPro"/>
</dbReference>
<dbReference type="STRING" id="9244.A0A091I7R4"/>
<protein>
    <recommendedName>
        <fullName evidence="9">E3 ubiquitin-protein ligase</fullName>
        <ecNumber evidence="9">2.3.2.27</ecNumber>
    </recommendedName>
</protein>
<dbReference type="Gene3D" id="3.30.40.10">
    <property type="entry name" value="Zinc/RING finger domain, C3HC4 (zinc finger)"/>
    <property type="match status" value="1"/>
</dbReference>
<dbReference type="PANTHER" id="PTHR12622">
    <property type="entry name" value="DELTEX-RELATED"/>
    <property type="match status" value="1"/>
</dbReference>
<dbReference type="Pfam" id="PF21717">
    <property type="entry name" value="DTX3L_a-b"/>
    <property type="match status" value="1"/>
</dbReference>
<dbReference type="InterPro" id="IPR039396">
    <property type="entry name" value="Deltex_C"/>
</dbReference>
<dbReference type="SUPFAM" id="SSF57850">
    <property type="entry name" value="RING/U-box"/>
    <property type="match status" value="1"/>
</dbReference>
<feature type="non-terminal residue" evidence="12">
    <location>
        <position position="1"/>
    </location>
</feature>
<keyword evidence="13" id="KW-1185">Reference proteome</keyword>
<evidence type="ECO:0000256" key="1">
    <source>
        <dbReference type="ARBA" id="ARBA00000900"/>
    </source>
</evidence>
<dbReference type="EMBL" id="KL218243">
    <property type="protein sequence ID" value="KFP03390.1"/>
    <property type="molecule type" value="Genomic_DNA"/>
</dbReference>
<evidence type="ECO:0000259" key="11">
    <source>
        <dbReference type="PROSITE" id="PS50089"/>
    </source>
</evidence>
<dbReference type="CDD" id="cd09633">
    <property type="entry name" value="Deltex_C"/>
    <property type="match status" value="1"/>
</dbReference>
<feature type="compositionally biased region" description="Low complexity" evidence="10">
    <location>
        <begin position="41"/>
        <end position="62"/>
    </location>
</feature>
<feature type="compositionally biased region" description="Basic and acidic residues" evidence="10">
    <location>
        <begin position="465"/>
        <end position="482"/>
    </location>
</feature>
<dbReference type="InterPro" id="IPR039398">
    <property type="entry name" value="Deltex_fam"/>
</dbReference>
<evidence type="ECO:0000256" key="2">
    <source>
        <dbReference type="ARBA" id="ARBA00004906"/>
    </source>
</evidence>
<organism evidence="12 13">
    <name type="scientific">Calypte anna</name>
    <name type="common">Anna's hummingbird</name>
    <name type="synonym">Archilochus anna</name>
    <dbReference type="NCBI Taxonomy" id="9244"/>
    <lineage>
        <taxon>Eukaryota</taxon>
        <taxon>Metazoa</taxon>
        <taxon>Chordata</taxon>
        <taxon>Craniata</taxon>
        <taxon>Vertebrata</taxon>
        <taxon>Euteleostomi</taxon>
        <taxon>Archelosauria</taxon>
        <taxon>Archosauria</taxon>
        <taxon>Dinosauria</taxon>
        <taxon>Saurischia</taxon>
        <taxon>Theropoda</taxon>
        <taxon>Coelurosauria</taxon>
        <taxon>Aves</taxon>
        <taxon>Neognathae</taxon>
        <taxon>Neoaves</taxon>
        <taxon>Strisores</taxon>
        <taxon>Apodiformes</taxon>
        <taxon>Trochilidae</taxon>
        <taxon>Calypte</taxon>
    </lineage>
</organism>
<gene>
    <name evidence="12" type="ORF">N300_03651</name>
</gene>
<dbReference type="PROSITE" id="PS50089">
    <property type="entry name" value="ZF_RING_2"/>
    <property type="match status" value="1"/>
</dbReference>
<dbReference type="AlphaFoldDB" id="A0A091I7R4"/>
<feature type="compositionally biased region" description="Polar residues" evidence="10">
    <location>
        <begin position="483"/>
        <end position="493"/>
    </location>
</feature>
<accession>A0A091I7R4</accession>
<dbReference type="SMART" id="SM00184">
    <property type="entry name" value="RING"/>
    <property type="match status" value="1"/>
</dbReference>
<dbReference type="PROSITE" id="PS00518">
    <property type="entry name" value="ZF_RING_1"/>
    <property type="match status" value="1"/>
</dbReference>
<dbReference type="InterPro" id="IPR048418">
    <property type="entry name" value="DTX3L_a/b_dom"/>
</dbReference>
<keyword evidence="6 8" id="KW-0863">Zinc-finger</keyword>
<comment type="subcellular location">
    <subcellularLocation>
        <location evidence="9">Cytoplasm</location>
    </subcellularLocation>
</comment>
<evidence type="ECO:0000313" key="13">
    <source>
        <dbReference type="Proteomes" id="UP000054308"/>
    </source>
</evidence>
<evidence type="ECO:0000256" key="5">
    <source>
        <dbReference type="ARBA" id="ARBA00022723"/>
    </source>
</evidence>
<comment type="similarity">
    <text evidence="3 9">Belongs to the Deltex family.</text>
</comment>
<feature type="region of interest" description="Disordered" evidence="10">
    <location>
        <begin position="456"/>
        <end position="500"/>
    </location>
</feature>
<dbReference type="GO" id="GO:0016567">
    <property type="term" value="P:protein ubiquitination"/>
    <property type="evidence" value="ECO:0007669"/>
    <property type="project" value="UniProtKB-UniRule"/>
</dbReference>
<dbReference type="Pfam" id="PF21718">
    <property type="entry name" value="KH_DTX3L"/>
    <property type="match status" value="2"/>
</dbReference>
<evidence type="ECO:0000256" key="7">
    <source>
        <dbReference type="ARBA" id="ARBA00022833"/>
    </source>
</evidence>
<evidence type="ECO:0000256" key="4">
    <source>
        <dbReference type="ARBA" id="ARBA00022679"/>
    </source>
</evidence>
<dbReference type="InterPro" id="IPR013083">
    <property type="entry name" value="Znf_RING/FYVE/PHD"/>
</dbReference>
<dbReference type="GO" id="GO:0061630">
    <property type="term" value="F:ubiquitin protein ligase activity"/>
    <property type="evidence" value="ECO:0007669"/>
    <property type="project" value="UniProtKB-UniRule"/>
</dbReference>
<dbReference type="Pfam" id="PF18102">
    <property type="entry name" value="DTC"/>
    <property type="match status" value="1"/>
</dbReference>
<evidence type="ECO:0000256" key="3">
    <source>
        <dbReference type="ARBA" id="ARBA00009413"/>
    </source>
</evidence>
<dbReference type="InterPro" id="IPR017907">
    <property type="entry name" value="Znf_RING_CS"/>
</dbReference>